<name>A0A286CZB4_9GAMM</name>
<dbReference type="Proteomes" id="UP000219374">
    <property type="component" value="Unassembled WGS sequence"/>
</dbReference>
<keyword evidence="4" id="KW-0472">Membrane</keyword>
<dbReference type="OrthoDB" id="9812274at2"/>
<dbReference type="PANTHER" id="PTHR10434:SF66">
    <property type="entry name" value="PHOSPHOLIPID_GLYCEROL ACYLTRANSFERASE DOMAIN-CONTAINING PROTEIN"/>
    <property type="match status" value="1"/>
</dbReference>
<dbReference type="GO" id="GO:0003841">
    <property type="term" value="F:1-acylglycerol-3-phosphate O-acyltransferase activity"/>
    <property type="evidence" value="ECO:0007669"/>
    <property type="project" value="TreeGrafter"/>
</dbReference>
<dbReference type="PANTHER" id="PTHR10434">
    <property type="entry name" value="1-ACYL-SN-GLYCEROL-3-PHOSPHATE ACYLTRANSFERASE"/>
    <property type="match status" value="1"/>
</dbReference>
<dbReference type="SMART" id="SM00563">
    <property type="entry name" value="PlsC"/>
    <property type="match status" value="1"/>
</dbReference>
<feature type="transmembrane region" description="Helical" evidence="4">
    <location>
        <begin position="53"/>
        <end position="71"/>
    </location>
</feature>
<gene>
    <name evidence="6" type="ORF">SAMN06296416_101843</name>
</gene>
<keyword evidence="4" id="KW-0812">Transmembrane</keyword>
<feature type="transmembrane region" description="Helical" evidence="4">
    <location>
        <begin position="12"/>
        <end position="32"/>
    </location>
</feature>
<reference evidence="6 7" key="1">
    <citation type="submission" date="2017-09" db="EMBL/GenBank/DDBJ databases">
        <authorList>
            <person name="Ehlers B."/>
            <person name="Leendertz F.H."/>
        </authorList>
    </citation>
    <scope>NUCLEOTIDE SEQUENCE [LARGE SCALE GENOMIC DNA]</scope>
    <source>
        <strain evidence="6 7">CGMCC 1.10978</strain>
    </source>
</reference>
<evidence type="ECO:0000256" key="2">
    <source>
        <dbReference type="ARBA" id="ARBA00022679"/>
    </source>
</evidence>
<evidence type="ECO:0000313" key="6">
    <source>
        <dbReference type="EMBL" id="SOD51733.1"/>
    </source>
</evidence>
<proteinExistence type="predicted"/>
<sequence>MLERLNHAWRVFGTGLSFLAFGLGGLLLRVLAIPPLQWFVRNPRRRQRWARKLVQLSFACHVGLMCGLRLMTYEVRNRERLQRDGLLILANHPTLIDVVVLVSLLPNADCVVKSAVARNPFMRGPVRAAGYIANDDGAGLVDDCIAAVRAGGNLVIFPEGTRTARDGKIKLQRGAANIAVRGRLDVTPVRLTCTPMTLGKGEKWYRVPSRRFHMVVDVQEDLPIARFLNGIDPASGGEAVAARRLTDYLAEYFAGEETRAGT</sequence>
<dbReference type="InterPro" id="IPR002123">
    <property type="entry name" value="Plipid/glycerol_acylTrfase"/>
</dbReference>
<comment type="pathway">
    <text evidence="1">Lipid metabolism.</text>
</comment>
<evidence type="ECO:0000256" key="3">
    <source>
        <dbReference type="ARBA" id="ARBA00023315"/>
    </source>
</evidence>
<dbReference type="EMBL" id="OCND01000001">
    <property type="protein sequence ID" value="SOD51733.1"/>
    <property type="molecule type" value="Genomic_DNA"/>
</dbReference>
<protein>
    <submittedName>
        <fullName evidence="6">1-acyl-sn-glycerol-3-phosphate acyltransferases</fullName>
    </submittedName>
</protein>
<dbReference type="Pfam" id="PF01553">
    <property type="entry name" value="Acyltransferase"/>
    <property type="match status" value="1"/>
</dbReference>
<dbReference type="CDD" id="cd07989">
    <property type="entry name" value="LPLAT_AGPAT-like"/>
    <property type="match status" value="1"/>
</dbReference>
<keyword evidence="4" id="KW-1133">Transmembrane helix</keyword>
<feature type="domain" description="Phospholipid/glycerol acyltransferase" evidence="5">
    <location>
        <begin position="86"/>
        <end position="194"/>
    </location>
</feature>
<evidence type="ECO:0000313" key="7">
    <source>
        <dbReference type="Proteomes" id="UP000219374"/>
    </source>
</evidence>
<accession>A0A286CZB4</accession>
<dbReference type="AlphaFoldDB" id="A0A286CZB4"/>
<evidence type="ECO:0000259" key="5">
    <source>
        <dbReference type="SMART" id="SM00563"/>
    </source>
</evidence>
<dbReference type="SUPFAM" id="SSF69593">
    <property type="entry name" value="Glycerol-3-phosphate (1)-acyltransferase"/>
    <property type="match status" value="1"/>
</dbReference>
<evidence type="ECO:0000256" key="4">
    <source>
        <dbReference type="SAM" id="Phobius"/>
    </source>
</evidence>
<keyword evidence="3 6" id="KW-0012">Acyltransferase</keyword>
<evidence type="ECO:0000256" key="1">
    <source>
        <dbReference type="ARBA" id="ARBA00005189"/>
    </source>
</evidence>
<keyword evidence="2 6" id="KW-0808">Transferase</keyword>
<keyword evidence="7" id="KW-1185">Reference proteome</keyword>
<dbReference type="GO" id="GO:0006654">
    <property type="term" value="P:phosphatidic acid biosynthetic process"/>
    <property type="evidence" value="ECO:0007669"/>
    <property type="project" value="TreeGrafter"/>
</dbReference>
<organism evidence="6 7">
    <name type="scientific">Pseudoxanthomonas wuyuanensis</name>
    <dbReference type="NCBI Taxonomy" id="1073196"/>
    <lineage>
        <taxon>Bacteria</taxon>
        <taxon>Pseudomonadati</taxon>
        <taxon>Pseudomonadota</taxon>
        <taxon>Gammaproteobacteria</taxon>
        <taxon>Lysobacterales</taxon>
        <taxon>Lysobacteraceae</taxon>
        <taxon>Pseudoxanthomonas</taxon>
    </lineage>
</organism>
<dbReference type="RefSeq" id="WP_097120790.1">
    <property type="nucleotide sequence ID" value="NZ_OCND01000001.1"/>
</dbReference>